<dbReference type="InterPro" id="IPR034690">
    <property type="entry name" value="Endolysin_T4_type"/>
</dbReference>
<sequence>MIVLPTVLLLVAHLVKGTPLAYQDSRALAIRQSDDGAVGDFFDFDASPFDTPSSDPSAVDNPDSPAFATADAAVTPNAEAASIGARSACPAGINAATVNLIKSFEGFVPRPAPDPIGLPTVGFGHRCKTKGCSEVPFKFPLTQTTASQLLQSDVKPFVACINGAVSRKVVLNDNQLGALTSWSFNVGCGAAKSSTLVKRLNAGQNPNTVAAQELPRWNKAGGKVFAGLTRRRAAEVKLFQTPSKVKAHPC</sequence>
<dbReference type="Proteomes" id="UP001063166">
    <property type="component" value="Unassembled WGS sequence"/>
</dbReference>
<evidence type="ECO:0000256" key="5">
    <source>
        <dbReference type="ARBA" id="ARBA00023200"/>
    </source>
</evidence>
<feature type="chain" id="PRO_5040225579" evidence="7">
    <location>
        <begin position="18"/>
        <end position="250"/>
    </location>
</feature>
<dbReference type="InterPro" id="IPR033907">
    <property type="entry name" value="Endolysin_autolysin"/>
</dbReference>
<proteinExistence type="inferred from homology"/>
<comment type="caution">
    <text evidence="8">The sequence shown here is derived from an EMBL/GenBank/DDBJ whole genome shotgun (WGS) entry which is preliminary data.</text>
</comment>
<keyword evidence="5" id="KW-1035">Host cytoplasm</keyword>
<gene>
    <name evidence="8" type="ORF">LshimejAT787_1701970</name>
</gene>
<dbReference type="GO" id="GO:0031640">
    <property type="term" value="P:killing of cells of another organism"/>
    <property type="evidence" value="ECO:0007669"/>
    <property type="project" value="UniProtKB-KW"/>
</dbReference>
<dbReference type="InterPro" id="IPR023347">
    <property type="entry name" value="Lysozyme_dom_sf"/>
</dbReference>
<keyword evidence="2" id="KW-0929">Antimicrobial</keyword>
<dbReference type="InterPro" id="IPR023346">
    <property type="entry name" value="Lysozyme-like_dom_sf"/>
</dbReference>
<keyword evidence="6" id="KW-0326">Glycosidase</keyword>
<protein>
    <submittedName>
        <fullName evidence="8">Glycoside hydrolase family 24</fullName>
    </submittedName>
</protein>
<dbReference type="OrthoDB" id="5358886at2759"/>
<evidence type="ECO:0000256" key="2">
    <source>
        <dbReference type="ARBA" id="ARBA00022529"/>
    </source>
</evidence>
<evidence type="ECO:0000256" key="4">
    <source>
        <dbReference type="ARBA" id="ARBA00022801"/>
    </source>
</evidence>
<evidence type="ECO:0000313" key="8">
    <source>
        <dbReference type="EMBL" id="GLB44570.1"/>
    </source>
</evidence>
<dbReference type="InterPro" id="IPR002196">
    <property type="entry name" value="Glyco_hydro_24"/>
</dbReference>
<dbReference type="GO" id="GO:0042742">
    <property type="term" value="P:defense response to bacterium"/>
    <property type="evidence" value="ECO:0007669"/>
    <property type="project" value="UniProtKB-KW"/>
</dbReference>
<dbReference type="PANTHER" id="PTHR38107:SF3">
    <property type="entry name" value="LYSOZYME RRRD-RELATED"/>
    <property type="match status" value="1"/>
</dbReference>
<evidence type="ECO:0000256" key="1">
    <source>
        <dbReference type="ARBA" id="ARBA00000632"/>
    </source>
</evidence>
<dbReference type="Gene3D" id="1.10.530.40">
    <property type="match status" value="1"/>
</dbReference>
<organism evidence="8 9">
    <name type="scientific">Lyophyllum shimeji</name>
    <name type="common">Hon-shimeji</name>
    <name type="synonym">Tricholoma shimeji</name>
    <dbReference type="NCBI Taxonomy" id="47721"/>
    <lineage>
        <taxon>Eukaryota</taxon>
        <taxon>Fungi</taxon>
        <taxon>Dikarya</taxon>
        <taxon>Basidiomycota</taxon>
        <taxon>Agaricomycotina</taxon>
        <taxon>Agaricomycetes</taxon>
        <taxon>Agaricomycetidae</taxon>
        <taxon>Agaricales</taxon>
        <taxon>Tricholomatineae</taxon>
        <taxon>Lyophyllaceae</taxon>
        <taxon>Lyophyllum</taxon>
    </lineage>
</organism>
<keyword evidence="3" id="KW-0081">Bacteriolytic enzyme</keyword>
<comment type="catalytic activity">
    <reaction evidence="1">
        <text>Hydrolysis of (1-&gt;4)-beta-linkages between N-acetylmuramic acid and N-acetyl-D-glucosamine residues in a peptidoglycan and between N-acetyl-D-glucosamine residues in chitodextrins.</text>
        <dbReference type="EC" id="3.2.1.17"/>
    </reaction>
</comment>
<keyword evidence="7" id="KW-0732">Signal</keyword>
<name>A0A9P3PYY1_LYOSH</name>
<accession>A0A9P3PYY1</accession>
<dbReference type="HAMAP" id="MF_04110">
    <property type="entry name" value="ENDOLYSIN_T4"/>
    <property type="match status" value="1"/>
</dbReference>
<keyword evidence="9" id="KW-1185">Reference proteome</keyword>
<dbReference type="SUPFAM" id="SSF53955">
    <property type="entry name" value="Lysozyme-like"/>
    <property type="match status" value="1"/>
</dbReference>
<keyword evidence="4 8" id="KW-0378">Hydrolase</keyword>
<dbReference type="CDD" id="cd00737">
    <property type="entry name" value="lyz_endolysin_autolysin"/>
    <property type="match status" value="1"/>
</dbReference>
<feature type="signal peptide" evidence="7">
    <location>
        <begin position="1"/>
        <end position="17"/>
    </location>
</feature>
<dbReference type="GO" id="GO:0016998">
    <property type="term" value="P:cell wall macromolecule catabolic process"/>
    <property type="evidence" value="ECO:0007669"/>
    <property type="project" value="InterPro"/>
</dbReference>
<dbReference type="GO" id="GO:0003796">
    <property type="term" value="F:lysozyme activity"/>
    <property type="evidence" value="ECO:0007669"/>
    <property type="project" value="UniProtKB-EC"/>
</dbReference>
<evidence type="ECO:0000256" key="6">
    <source>
        <dbReference type="ARBA" id="ARBA00023295"/>
    </source>
</evidence>
<dbReference type="InterPro" id="IPR051018">
    <property type="entry name" value="Bacteriophage_GH24"/>
</dbReference>
<evidence type="ECO:0000256" key="7">
    <source>
        <dbReference type="SAM" id="SignalP"/>
    </source>
</evidence>
<evidence type="ECO:0000313" key="9">
    <source>
        <dbReference type="Proteomes" id="UP001063166"/>
    </source>
</evidence>
<dbReference type="AlphaFoldDB" id="A0A9P3PYY1"/>
<dbReference type="GO" id="GO:0009253">
    <property type="term" value="P:peptidoglycan catabolic process"/>
    <property type="evidence" value="ECO:0007669"/>
    <property type="project" value="InterPro"/>
</dbReference>
<dbReference type="PANTHER" id="PTHR38107">
    <property type="match status" value="1"/>
</dbReference>
<dbReference type="Pfam" id="PF00959">
    <property type="entry name" value="Phage_lysozyme"/>
    <property type="match status" value="1"/>
</dbReference>
<reference evidence="8" key="1">
    <citation type="submission" date="2022-07" db="EMBL/GenBank/DDBJ databases">
        <title>The genome of Lyophyllum shimeji provides insight into the initial evolution of ectomycorrhizal fungal genome.</title>
        <authorList>
            <person name="Kobayashi Y."/>
            <person name="Shibata T."/>
            <person name="Hirakawa H."/>
            <person name="Shigenobu S."/>
            <person name="Nishiyama T."/>
            <person name="Yamada A."/>
            <person name="Hasebe M."/>
            <person name="Kawaguchi M."/>
        </authorList>
    </citation>
    <scope>NUCLEOTIDE SEQUENCE</scope>
    <source>
        <strain evidence="8">AT787</strain>
    </source>
</reference>
<evidence type="ECO:0000256" key="3">
    <source>
        <dbReference type="ARBA" id="ARBA00022638"/>
    </source>
</evidence>
<dbReference type="EMBL" id="BRPK01000017">
    <property type="protein sequence ID" value="GLB44570.1"/>
    <property type="molecule type" value="Genomic_DNA"/>
</dbReference>